<dbReference type="AlphaFoldDB" id="A0A532V9A0"/>
<organism evidence="2 3">
    <name type="scientific">candidate division TA06 bacterium B3_TA06</name>
    <dbReference type="NCBI Taxonomy" id="2012487"/>
    <lineage>
        <taxon>Bacteria</taxon>
        <taxon>Bacteria division TA06</taxon>
    </lineage>
</organism>
<dbReference type="GO" id="GO:0071555">
    <property type="term" value="P:cell wall organization"/>
    <property type="evidence" value="ECO:0007669"/>
    <property type="project" value="TreeGrafter"/>
</dbReference>
<dbReference type="GO" id="GO:0071972">
    <property type="term" value="F:peptidoglycan L,D-transpeptidase activity"/>
    <property type="evidence" value="ECO:0007669"/>
    <property type="project" value="TreeGrafter"/>
</dbReference>
<dbReference type="Pfam" id="PF00905">
    <property type="entry name" value="Transpeptidase"/>
    <property type="match status" value="1"/>
</dbReference>
<dbReference type="GO" id="GO:0008658">
    <property type="term" value="F:penicillin binding"/>
    <property type="evidence" value="ECO:0007669"/>
    <property type="project" value="InterPro"/>
</dbReference>
<evidence type="ECO:0000313" key="2">
    <source>
        <dbReference type="EMBL" id="TKJ43722.1"/>
    </source>
</evidence>
<dbReference type="InterPro" id="IPR012338">
    <property type="entry name" value="Beta-lactam/transpept-like"/>
</dbReference>
<feature type="domain" description="Penicillin-binding protein transpeptidase" evidence="1">
    <location>
        <begin position="30"/>
        <end position="291"/>
    </location>
</feature>
<comment type="caution">
    <text evidence="2">The sequence shown here is derived from an EMBL/GenBank/DDBJ whole genome shotgun (WGS) entry which is preliminary data.</text>
</comment>
<proteinExistence type="predicted"/>
<dbReference type="PANTHER" id="PTHR30627:SF2">
    <property type="entry name" value="PEPTIDOGLYCAN D,D-TRANSPEPTIDASE MRDA"/>
    <property type="match status" value="1"/>
</dbReference>
<protein>
    <recommendedName>
        <fullName evidence="1">Penicillin-binding protein transpeptidase domain-containing protein</fullName>
    </recommendedName>
</protein>
<dbReference type="GO" id="GO:0005886">
    <property type="term" value="C:plasma membrane"/>
    <property type="evidence" value="ECO:0007669"/>
    <property type="project" value="TreeGrafter"/>
</dbReference>
<reference evidence="2 3" key="1">
    <citation type="submission" date="2017-06" db="EMBL/GenBank/DDBJ databases">
        <title>Novel microbial phyla capable of carbon fixation and sulfur reduction in deep-sea sediments.</title>
        <authorList>
            <person name="Huang J."/>
            <person name="Baker B."/>
            <person name="Wang Y."/>
        </authorList>
    </citation>
    <scope>NUCLEOTIDE SEQUENCE [LARGE SCALE GENOMIC DNA]</scope>
    <source>
        <strain evidence="2">B3_TA06</strain>
    </source>
</reference>
<dbReference type="EMBL" id="NJBO01000003">
    <property type="protein sequence ID" value="TKJ43722.1"/>
    <property type="molecule type" value="Genomic_DNA"/>
</dbReference>
<accession>A0A532V9A0</accession>
<gene>
    <name evidence="2" type="ORF">CEE36_03280</name>
</gene>
<name>A0A532V9A0_UNCT6</name>
<sequence length="302" mass="31991">MSGLIILALAAALPEGAFAERCAELIGSRGAVAVMDLATGRLLAATDPETLFAKHYPPGSVAKLLTGLVAIEKGIELPDGFYCPGDETLRCSLRGGHGIVDFSRALSQSCNLYFQSLAKELSAEELTQLPRRLRLDEKVGVDLPGEVESVLETPGTDSAKSAFAIGQGYSIQLTPVAMLALISGIATQGELLRPRLSEGPPEVLSSFPNQKALAKIRPLLRDVVRSGTGKHADITTVQVAGKTGSSTVLGNWVTHGWFAGFAPYEAPEIAVVVFLKRGEGKDAARIAGLVFSDYFRGVYAEH</sequence>
<dbReference type="SUPFAM" id="SSF56601">
    <property type="entry name" value="beta-lactamase/transpeptidase-like"/>
    <property type="match status" value="1"/>
</dbReference>
<dbReference type="InterPro" id="IPR050515">
    <property type="entry name" value="Beta-lactam/transpept"/>
</dbReference>
<evidence type="ECO:0000259" key="1">
    <source>
        <dbReference type="Pfam" id="PF00905"/>
    </source>
</evidence>
<evidence type="ECO:0000313" key="3">
    <source>
        <dbReference type="Proteomes" id="UP000317778"/>
    </source>
</evidence>
<dbReference type="Proteomes" id="UP000317778">
    <property type="component" value="Unassembled WGS sequence"/>
</dbReference>
<dbReference type="PANTHER" id="PTHR30627">
    <property type="entry name" value="PEPTIDOGLYCAN D,D-TRANSPEPTIDASE"/>
    <property type="match status" value="1"/>
</dbReference>
<dbReference type="Gene3D" id="3.40.710.10">
    <property type="entry name" value="DD-peptidase/beta-lactamase superfamily"/>
    <property type="match status" value="1"/>
</dbReference>
<dbReference type="InterPro" id="IPR001460">
    <property type="entry name" value="PCN-bd_Tpept"/>
</dbReference>